<dbReference type="RefSeq" id="WP_161099500.1">
    <property type="nucleotide sequence ID" value="NZ_WWCW01000139.1"/>
</dbReference>
<accession>A0A845GD30</accession>
<reference evidence="1 2" key="1">
    <citation type="submission" date="2020-01" db="EMBL/GenBank/DDBJ databases">
        <title>Novel species isolated from a subtropical stream in China.</title>
        <authorList>
            <person name="Lu H."/>
        </authorList>
    </citation>
    <scope>NUCLEOTIDE SEQUENCE [LARGE SCALE GENOMIC DNA]</scope>
    <source>
        <strain evidence="1 2">FT82W</strain>
    </source>
</reference>
<dbReference type="AlphaFoldDB" id="A0A845GD30"/>
<protein>
    <recommendedName>
        <fullName evidence="3">PGAP1-like protein</fullName>
    </recommendedName>
</protein>
<name>A0A845GD30_9BURK</name>
<organism evidence="1 2">
    <name type="scientific">Duganella vulcania</name>
    <dbReference type="NCBI Taxonomy" id="2692166"/>
    <lineage>
        <taxon>Bacteria</taxon>
        <taxon>Pseudomonadati</taxon>
        <taxon>Pseudomonadota</taxon>
        <taxon>Betaproteobacteria</taxon>
        <taxon>Burkholderiales</taxon>
        <taxon>Oxalobacteraceae</taxon>
        <taxon>Telluria group</taxon>
        <taxon>Duganella</taxon>
    </lineage>
</organism>
<evidence type="ECO:0008006" key="3">
    <source>
        <dbReference type="Google" id="ProtNLM"/>
    </source>
</evidence>
<dbReference type="Pfam" id="PF02450">
    <property type="entry name" value="LCAT"/>
    <property type="match status" value="1"/>
</dbReference>
<dbReference type="InterPro" id="IPR003386">
    <property type="entry name" value="LACT/PDAT_acylTrfase"/>
</dbReference>
<gene>
    <name evidence="1" type="ORF">GTP91_26790</name>
</gene>
<dbReference type="PANTHER" id="PTHR11440">
    <property type="entry name" value="LECITHIN-CHOLESTEROL ACYLTRANSFERASE-RELATED"/>
    <property type="match status" value="1"/>
</dbReference>
<dbReference type="SUPFAM" id="SSF53474">
    <property type="entry name" value="alpha/beta-Hydrolases"/>
    <property type="match status" value="1"/>
</dbReference>
<dbReference type="Proteomes" id="UP000470302">
    <property type="component" value="Unassembled WGS sequence"/>
</dbReference>
<sequence>MSNQLATKVEGGGRVASGYCTPMEDRIPQKMSVPPKRVLPIIFLPGIMGSNLRMTAERQTLLSYSNNVAWRPDDLSEGTALLRATAADRQLQLDPDTTEVDIYEPGGSTGDRSVTAGRRHTINNVDVHLNVGVNTPLLTDDPVTDGRRHTKEMKARERGWSEIYFDSYHRILELCEESLNTPLAYGHWREILGVNPKVWGASPTPELQPLSFEELKRAVAGCWFPVHAMGYNWLKSNRDSAVEVAGRIRALIKKYSQNYACEKVIIVTHSMGGLVGRALIHPEMGALESEVLGIVHGAMPAIGAPAAYKRMRCGFEEGVLGVSIAAKVLGNYGSEVTAVLGNARGGLELLPSKAYGNGWLEIRKDDTILQRLPAHGDPYAEIYQLRGKWFGLLKEEWLNPAGLADRGFEHTCALLQLAKAFHESINSTYHSRSYGHYSAENARASWSSISWDLDKKYRGNDWQNLNITTDSGQGKFEVRDSGGTTETNVWHVSLGPSIGPGDQTVPLRSAEHQLLSGKFSGVFRQVGYEHQNSYQDPNALKSTLYSLVRIIENMTWCKHA</sequence>
<proteinExistence type="predicted"/>
<evidence type="ECO:0000313" key="2">
    <source>
        <dbReference type="Proteomes" id="UP000470302"/>
    </source>
</evidence>
<evidence type="ECO:0000313" key="1">
    <source>
        <dbReference type="EMBL" id="MYM90767.1"/>
    </source>
</evidence>
<dbReference type="Gene3D" id="3.40.50.1820">
    <property type="entry name" value="alpha/beta hydrolase"/>
    <property type="match status" value="1"/>
</dbReference>
<dbReference type="InterPro" id="IPR029058">
    <property type="entry name" value="AB_hydrolase_fold"/>
</dbReference>
<dbReference type="EMBL" id="WWCW01000139">
    <property type="protein sequence ID" value="MYM90767.1"/>
    <property type="molecule type" value="Genomic_DNA"/>
</dbReference>
<dbReference type="GO" id="GO:0006629">
    <property type="term" value="P:lipid metabolic process"/>
    <property type="evidence" value="ECO:0007669"/>
    <property type="project" value="InterPro"/>
</dbReference>
<comment type="caution">
    <text evidence="1">The sequence shown here is derived from an EMBL/GenBank/DDBJ whole genome shotgun (WGS) entry which is preliminary data.</text>
</comment>
<dbReference type="GO" id="GO:0008374">
    <property type="term" value="F:O-acyltransferase activity"/>
    <property type="evidence" value="ECO:0007669"/>
    <property type="project" value="InterPro"/>
</dbReference>